<accession>A0A830GUH3</accession>
<dbReference type="AlphaFoldDB" id="A0A830GUH3"/>
<organism evidence="1 2">
    <name type="scientific">Thermocladium modestius</name>
    <dbReference type="NCBI Taxonomy" id="62609"/>
    <lineage>
        <taxon>Archaea</taxon>
        <taxon>Thermoproteota</taxon>
        <taxon>Thermoprotei</taxon>
        <taxon>Thermoproteales</taxon>
        <taxon>Thermoproteaceae</taxon>
        <taxon>Thermocladium</taxon>
    </lineage>
</organism>
<reference evidence="1" key="1">
    <citation type="journal article" date="2014" name="Int. J. Syst. Evol. Microbiol.">
        <title>Complete genome sequence of Corynebacterium casei LMG S-19264T (=DSM 44701T), isolated from a smear-ripened cheese.</title>
        <authorList>
            <consortium name="US DOE Joint Genome Institute (JGI-PGF)"/>
            <person name="Walter F."/>
            <person name="Albersmeier A."/>
            <person name="Kalinowski J."/>
            <person name="Ruckert C."/>
        </authorList>
    </citation>
    <scope>NUCLEOTIDE SEQUENCE</scope>
    <source>
        <strain evidence="1">JCM 10088</strain>
    </source>
</reference>
<keyword evidence="2" id="KW-1185">Reference proteome</keyword>
<evidence type="ECO:0000313" key="2">
    <source>
        <dbReference type="Proteomes" id="UP000610960"/>
    </source>
</evidence>
<name>A0A830GUH3_9CREN</name>
<dbReference type="Proteomes" id="UP000610960">
    <property type="component" value="Unassembled WGS sequence"/>
</dbReference>
<evidence type="ECO:0000313" key="1">
    <source>
        <dbReference type="EMBL" id="GGP19827.1"/>
    </source>
</evidence>
<comment type="caution">
    <text evidence="1">The sequence shown here is derived from an EMBL/GenBank/DDBJ whole genome shotgun (WGS) entry which is preliminary data.</text>
</comment>
<proteinExistence type="predicted"/>
<dbReference type="EMBL" id="BMNL01000001">
    <property type="protein sequence ID" value="GGP19827.1"/>
    <property type="molecule type" value="Genomic_DNA"/>
</dbReference>
<sequence length="74" mass="8186">MQGQRIVDLAPHEWANHCFKAIKHGTRGTDGWIMLGRESHVTGLSSAGLVEEGSPLIFPFREASEGDEVNKRQV</sequence>
<gene>
    <name evidence="1" type="ORF">GCM10007981_05080</name>
</gene>
<protein>
    <submittedName>
        <fullName evidence="1">Uncharacterized protein</fullName>
    </submittedName>
</protein>
<reference evidence="1" key="2">
    <citation type="submission" date="2020-09" db="EMBL/GenBank/DDBJ databases">
        <authorList>
            <person name="Sun Q."/>
            <person name="Ohkuma M."/>
        </authorList>
    </citation>
    <scope>NUCLEOTIDE SEQUENCE</scope>
    <source>
        <strain evidence="1">JCM 10088</strain>
    </source>
</reference>